<dbReference type="EMBL" id="JPGK01000011">
    <property type="protein sequence ID" value="KGA92843.1"/>
    <property type="molecule type" value="Genomic_DNA"/>
</dbReference>
<dbReference type="Proteomes" id="UP000029452">
    <property type="component" value="Unassembled WGS sequence"/>
</dbReference>
<name>A0A094W5U6_9BACT</name>
<evidence type="ECO:0000313" key="1">
    <source>
        <dbReference type="EMBL" id="KGA92843.1"/>
    </source>
</evidence>
<protein>
    <submittedName>
        <fullName evidence="1">Uncharacterized protein</fullName>
    </submittedName>
</protein>
<reference evidence="1 2" key="1">
    <citation type="submission" date="2014-06" db="EMBL/GenBank/DDBJ databases">
        <title>Draft genome sequence of iron oxidizing acidophile Leptospirillum ferriphilum DSM14647.</title>
        <authorList>
            <person name="Cardenas J.P."/>
            <person name="Lazcano M."/>
            <person name="Ossandon F.J."/>
            <person name="Corbett M."/>
            <person name="Holmes D.S."/>
            <person name="Watkin E."/>
        </authorList>
    </citation>
    <scope>NUCLEOTIDE SEQUENCE [LARGE SCALE GENOMIC DNA]</scope>
    <source>
        <strain evidence="1 2">DSM 14647</strain>
    </source>
</reference>
<proteinExistence type="predicted"/>
<sequence length="110" mass="12819">MDRNVIFLKSESIHIFMSLYQFFFGTKLPCFFRQRSSLLHHQLSPVPVNGTDCFIAGRQERLFSGGELTDVRARSYLFDPHKFGWFILQNRTVDSRFCKSIVCTSCMTLP</sequence>
<dbReference type="PATRIC" id="fig|178606.4.peg.2437"/>
<organism evidence="1 2">
    <name type="scientific">Leptospirillum ferriphilum</name>
    <dbReference type="NCBI Taxonomy" id="178606"/>
    <lineage>
        <taxon>Bacteria</taxon>
        <taxon>Pseudomonadati</taxon>
        <taxon>Nitrospirota</taxon>
        <taxon>Nitrospiria</taxon>
        <taxon>Nitrospirales</taxon>
        <taxon>Nitrospiraceae</taxon>
        <taxon>Leptospirillum</taxon>
    </lineage>
</organism>
<comment type="caution">
    <text evidence="1">The sequence shown here is derived from an EMBL/GenBank/DDBJ whole genome shotgun (WGS) entry which is preliminary data.</text>
</comment>
<dbReference type="AlphaFoldDB" id="A0A094W5U6"/>
<evidence type="ECO:0000313" key="2">
    <source>
        <dbReference type="Proteomes" id="UP000029452"/>
    </source>
</evidence>
<accession>A0A094W5U6</accession>
<gene>
    <name evidence="1" type="ORF">LptCag_1677</name>
</gene>